<dbReference type="PANTHER" id="PTHR12598">
    <property type="entry name" value="COPPER HOMEOSTASIS PROTEIN CUTC"/>
    <property type="match status" value="1"/>
</dbReference>
<dbReference type="HAMAP" id="MF_00795">
    <property type="entry name" value="CutC"/>
    <property type="match status" value="1"/>
</dbReference>
<evidence type="ECO:0000256" key="2">
    <source>
        <dbReference type="HAMAP-Rule" id="MF_00795"/>
    </source>
</evidence>
<dbReference type="PANTHER" id="PTHR12598:SF0">
    <property type="entry name" value="COPPER HOMEOSTASIS PROTEIN CUTC HOMOLOG"/>
    <property type="match status" value="1"/>
</dbReference>
<evidence type="ECO:0000256" key="1">
    <source>
        <dbReference type="ARBA" id="ARBA00007768"/>
    </source>
</evidence>
<comment type="subcellular location">
    <subcellularLocation>
        <location evidence="2">Cytoplasm</location>
    </subcellularLocation>
</comment>
<keyword evidence="4" id="KW-1185">Reference proteome</keyword>
<dbReference type="Gene3D" id="3.20.20.380">
    <property type="entry name" value="Copper homeostasis (CutC) domain"/>
    <property type="match status" value="1"/>
</dbReference>
<comment type="caution">
    <text evidence="3">The sequence shown here is derived from an EMBL/GenBank/DDBJ whole genome shotgun (WGS) entry which is preliminary data.</text>
</comment>
<gene>
    <name evidence="2 3" type="primary">cutC</name>
    <name evidence="3" type="ORF">GCM10017783_17030</name>
</gene>
<evidence type="ECO:0000313" key="3">
    <source>
        <dbReference type="EMBL" id="GHG05015.1"/>
    </source>
</evidence>
<dbReference type="InterPro" id="IPR036822">
    <property type="entry name" value="CutC-like_dom_sf"/>
</dbReference>
<dbReference type="Proteomes" id="UP000632154">
    <property type="component" value="Unassembled WGS sequence"/>
</dbReference>
<dbReference type="InterPro" id="IPR005627">
    <property type="entry name" value="CutC-like"/>
</dbReference>
<dbReference type="SUPFAM" id="SSF110395">
    <property type="entry name" value="CutC-like"/>
    <property type="match status" value="1"/>
</dbReference>
<dbReference type="EMBL" id="BNAL01000020">
    <property type="protein sequence ID" value="GHG05015.1"/>
    <property type="molecule type" value="Genomic_DNA"/>
</dbReference>
<reference evidence="4" key="1">
    <citation type="journal article" date="2019" name="Int. J. Syst. Evol. Microbiol.">
        <title>The Global Catalogue of Microorganisms (GCM) 10K type strain sequencing project: providing services to taxonomists for standard genome sequencing and annotation.</title>
        <authorList>
            <consortium name="The Broad Institute Genomics Platform"/>
            <consortium name="The Broad Institute Genome Sequencing Center for Infectious Disease"/>
            <person name="Wu L."/>
            <person name="Ma J."/>
        </authorList>
    </citation>
    <scope>NUCLEOTIDE SEQUENCE [LARGE SCALE GENOMIC DNA]</scope>
    <source>
        <strain evidence="4">CGMCC 1.18439</strain>
    </source>
</reference>
<dbReference type="Pfam" id="PF03932">
    <property type="entry name" value="CutC"/>
    <property type="match status" value="1"/>
</dbReference>
<protein>
    <recommendedName>
        <fullName evidence="2">PF03932 family protein CutC</fullName>
    </recommendedName>
</protein>
<name>A0ABQ3K6F2_9DEIO</name>
<comment type="caution">
    <text evidence="2">Once thought to be involved in copper homeostasis, experiments in E.coli have shown this is not the case.</text>
</comment>
<keyword evidence="2" id="KW-0963">Cytoplasm</keyword>
<evidence type="ECO:0000313" key="4">
    <source>
        <dbReference type="Proteomes" id="UP000632154"/>
    </source>
</evidence>
<accession>A0ABQ3K6F2</accession>
<sequence length="249" mass="26153">MPTVPPQPVLEVCVDSLENARRAGAAGADRLELCSALSSGGLTPSLALTRAVCALEVPVHVLIRTREGPFRFTPAETELMAADIRDAAAAGAAGVVVGALDHTGELDEVPMRLWAATAAEVGVRAVCHRAFDLSADPLRSLAQLHAWGYSGVLTSGGAPTASEGAALLRRLREQAAPNFEVLAGGGVRPDTLADLLRQTGVNAVHGSFSQLWPSAPALETDLGFDQRERRTDAAQVSQARRLLREILKA</sequence>
<organism evidence="3 4">
    <name type="scientific">Deinococcus piscis</name>
    <dbReference type="NCBI Taxonomy" id="394230"/>
    <lineage>
        <taxon>Bacteria</taxon>
        <taxon>Thermotogati</taxon>
        <taxon>Deinococcota</taxon>
        <taxon>Deinococci</taxon>
        <taxon>Deinococcales</taxon>
        <taxon>Deinococcaceae</taxon>
        <taxon>Deinococcus</taxon>
    </lineage>
</organism>
<proteinExistence type="inferred from homology"/>
<comment type="similarity">
    <text evidence="1 2">Belongs to the CutC family.</text>
</comment>